<dbReference type="AlphaFoldDB" id="A0A367Y8F0"/>
<dbReference type="Proteomes" id="UP000253508">
    <property type="component" value="Unassembled WGS sequence"/>
</dbReference>
<name>A0A367Y8F0_9MICO</name>
<keyword evidence="3" id="KW-0560">Oxidoreductase</keyword>
<evidence type="ECO:0000256" key="1">
    <source>
        <dbReference type="ARBA" id="ARBA00007905"/>
    </source>
</evidence>
<dbReference type="GO" id="GO:0016616">
    <property type="term" value="F:oxidoreductase activity, acting on the CH-OH group of donors, NAD or NADP as acceptor"/>
    <property type="evidence" value="ECO:0007669"/>
    <property type="project" value="UniProtKB-ARBA"/>
</dbReference>
<dbReference type="PANTHER" id="PTHR43827:SF3">
    <property type="entry name" value="NADP-DEPENDENT OXIDOREDUCTASE DOMAIN-CONTAINING PROTEIN"/>
    <property type="match status" value="1"/>
</dbReference>
<evidence type="ECO:0000313" key="5">
    <source>
        <dbReference type="EMBL" id="RCK61322.1"/>
    </source>
</evidence>
<dbReference type="InterPro" id="IPR020471">
    <property type="entry name" value="AKR"/>
</dbReference>
<dbReference type="Gene3D" id="3.20.20.100">
    <property type="entry name" value="NADP-dependent oxidoreductase domain"/>
    <property type="match status" value="1"/>
</dbReference>
<dbReference type="InterPro" id="IPR036812">
    <property type="entry name" value="NAD(P)_OxRdtase_dom_sf"/>
</dbReference>
<dbReference type="InterPro" id="IPR023210">
    <property type="entry name" value="NADP_OxRdtase_dom"/>
</dbReference>
<gene>
    <name evidence="5" type="ORF">DTO57_01330</name>
</gene>
<dbReference type="PANTHER" id="PTHR43827">
    <property type="entry name" value="2,5-DIKETO-D-GLUCONIC ACID REDUCTASE"/>
    <property type="match status" value="1"/>
</dbReference>
<sequence>MGAFATADYGNERGVGEGGKRSGLARDDVFVETKVWTVDHGYEQSLHAFDKSAAKLGIDQIDLLILHQACPKSFDKTIGAYRALENLHADNTVRTIGVSILLPHLGRPGARDVRGSGLLVPAPRRTKKVPIRCFQRIGTFCGAPPGT</sequence>
<reference evidence="5 6" key="1">
    <citation type="submission" date="2018-07" db="EMBL/GenBank/DDBJ databases">
        <title>Microbacterium endoborsara sp. nov., a novel actinobacterium isolated from Borszczowia aralocaspica.</title>
        <authorList>
            <person name="An D."/>
        </authorList>
    </citation>
    <scope>NUCLEOTIDE SEQUENCE [LARGE SCALE GENOMIC DNA]</scope>
    <source>
        <strain evidence="5 6">C1.15228</strain>
    </source>
</reference>
<dbReference type="SUPFAM" id="SSF51430">
    <property type="entry name" value="NAD(P)-linked oxidoreductase"/>
    <property type="match status" value="1"/>
</dbReference>
<comment type="caution">
    <text evidence="5">The sequence shown here is derived from an EMBL/GenBank/DDBJ whole genome shotgun (WGS) entry which is preliminary data.</text>
</comment>
<comment type="similarity">
    <text evidence="1">Belongs to the aldo/keto reductase family.</text>
</comment>
<keyword evidence="2" id="KW-0521">NADP</keyword>
<dbReference type="Pfam" id="PF00248">
    <property type="entry name" value="Aldo_ket_red"/>
    <property type="match status" value="1"/>
</dbReference>
<evidence type="ECO:0000256" key="3">
    <source>
        <dbReference type="ARBA" id="ARBA00023002"/>
    </source>
</evidence>
<feature type="domain" description="NADP-dependent oxidoreductase" evidence="4">
    <location>
        <begin position="9"/>
        <end position="99"/>
    </location>
</feature>
<dbReference type="EMBL" id="QORO01000001">
    <property type="protein sequence ID" value="RCK61322.1"/>
    <property type="molecule type" value="Genomic_DNA"/>
</dbReference>
<keyword evidence="6" id="KW-1185">Reference proteome</keyword>
<dbReference type="RefSeq" id="WP_114116429.1">
    <property type="nucleotide sequence ID" value="NZ_BMHU01000001.1"/>
</dbReference>
<organism evidence="5 6">
    <name type="scientific">Microbacterium sorbitolivorans</name>
    <dbReference type="NCBI Taxonomy" id="1867410"/>
    <lineage>
        <taxon>Bacteria</taxon>
        <taxon>Bacillati</taxon>
        <taxon>Actinomycetota</taxon>
        <taxon>Actinomycetes</taxon>
        <taxon>Micrococcales</taxon>
        <taxon>Microbacteriaceae</taxon>
        <taxon>Microbacterium</taxon>
    </lineage>
</organism>
<proteinExistence type="inferred from homology"/>
<accession>A0A367Y8F0</accession>
<evidence type="ECO:0000259" key="4">
    <source>
        <dbReference type="Pfam" id="PF00248"/>
    </source>
</evidence>
<evidence type="ECO:0000313" key="6">
    <source>
        <dbReference type="Proteomes" id="UP000253508"/>
    </source>
</evidence>
<evidence type="ECO:0000256" key="2">
    <source>
        <dbReference type="ARBA" id="ARBA00022857"/>
    </source>
</evidence>
<protein>
    <submittedName>
        <fullName evidence="5">Aldo/keto reductase</fullName>
    </submittedName>
</protein>
<dbReference type="OrthoDB" id="9804790at2"/>